<dbReference type="SUPFAM" id="SSF50978">
    <property type="entry name" value="WD40 repeat-like"/>
    <property type="match status" value="1"/>
</dbReference>
<accession>A0A0Y9WNR7</accession>
<dbReference type="Proteomes" id="UP000069549">
    <property type="component" value="Chromosome 9"/>
</dbReference>
<dbReference type="Gene3D" id="2.130.10.10">
    <property type="entry name" value="YVTN repeat-like/Quinoprotein amine dehydrogenase"/>
    <property type="match status" value="1"/>
</dbReference>
<gene>
    <name evidence="3" type="ORF">PBK173_000204500</name>
    <name evidence="5" type="ORF">PBNK65E_000196600</name>
    <name evidence="4" type="ORF">PBNK65NY_000195800</name>
    <name evidence="7" type="ORF">PBSP11A_000195600</name>
    <name evidence="6" type="ORF">PBSP11RLL_000195500</name>
</gene>
<dbReference type="CDD" id="cd06071">
    <property type="entry name" value="Beach"/>
    <property type="match status" value="1"/>
</dbReference>
<organism evidence="3 8">
    <name type="scientific">Plasmodium berghei</name>
    <dbReference type="NCBI Taxonomy" id="5821"/>
    <lineage>
        <taxon>Eukaryota</taxon>
        <taxon>Sar</taxon>
        <taxon>Alveolata</taxon>
        <taxon>Apicomplexa</taxon>
        <taxon>Aconoidasida</taxon>
        <taxon>Haemosporida</taxon>
        <taxon>Plasmodiidae</taxon>
        <taxon>Plasmodium</taxon>
        <taxon>Plasmodium (Vinckeia)</taxon>
    </lineage>
</organism>
<evidence type="ECO:0000313" key="6">
    <source>
        <dbReference type="EMBL" id="SCO60348.1"/>
    </source>
</evidence>
<dbReference type="OMA" id="TYMHTIL"/>
<reference evidence="3 8" key="1">
    <citation type="submission" date="2016-02" db="EMBL/GenBank/DDBJ databases">
        <authorList>
            <consortium name="Pathogen Informatics"/>
        </authorList>
    </citation>
    <scope>NUCLEOTIDE SEQUENCE [LARGE SCALE GENOMIC DNA]</scope>
    <source>
        <strain evidence="3 8">K173</strain>
        <strain evidence="4 12">NK65 ny</strain>
        <strain evidence="5 11">NK65e</strain>
        <strain evidence="7 9">SP11 Antwerpcl1</strain>
        <strain evidence="6 10">SP11 RLL</strain>
    </source>
</reference>
<dbReference type="EMBL" id="LT608145">
    <property type="protein sequence ID" value="SCM22298.1"/>
    <property type="molecule type" value="Genomic_DNA"/>
</dbReference>
<dbReference type="Proteomes" id="UP000516480">
    <property type="component" value="Chromosome 9"/>
</dbReference>
<evidence type="ECO:0000313" key="10">
    <source>
        <dbReference type="Proteomes" id="UP000219974"/>
    </source>
</evidence>
<evidence type="ECO:0000259" key="2">
    <source>
        <dbReference type="PROSITE" id="PS51783"/>
    </source>
</evidence>
<dbReference type="InterPro" id="IPR000409">
    <property type="entry name" value="BEACH_dom"/>
</dbReference>
<dbReference type="SUPFAM" id="SSF81837">
    <property type="entry name" value="BEACH domain"/>
    <property type="match status" value="1"/>
</dbReference>
<dbReference type="EMBL" id="LT608273">
    <property type="protein sequence ID" value="SCO60348.1"/>
    <property type="molecule type" value="Genomic_DNA"/>
</dbReference>
<dbReference type="InterPro" id="IPR050865">
    <property type="entry name" value="BEACH_Domain"/>
</dbReference>
<dbReference type="PROSITE" id="PS50197">
    <property type="entry name" value="BEACH"/>
    <property type="match status" value="1"/>
</dbReference>
<dbReference type="PROSITE" id="PS51783">
    <property type="entry name" value="PH_BEACH"/>
    <property type="match status" value="1"/>
</dbReference>
<evidence type="ECO:0000313" key="7">
    <source>
        <dbReference type="EMBL" id="SCO62077.1"/>
    </source>
</evidence>
<evidence type="ECO:0000313" key="4">
    <source>
        <dbReference type="EMBL" id="SCM22298.1"/>
    </source>
</evidence>
<dbReference type="Pfam" id="PF02138">
    <property type="entry name" value="Beach"/>
    <property type="match status" value="1"/>
</dbReference>
<dbReference type="PANTHER" id="PTHR13743:SF123">
    <property type="entry name" value="PROTEIN FAN"/>
    <property type="match status" value="1"/>
</dbReference>
<name>A0A0Y9WNR7_PLABE</name>
<evidence type="ECO:0000313" key="3">
    <source>
        <dbReference type="EMBL" id="CXI43354.1"/>
    </source>
</evidence>
<evidence type="ECO:0000313" key="11">
    <source>
        <dbReference type="Proteomes" id="UP000220214"/>
    </source>
</evidence>
<protein>
    <submittedName>
        <fullName evidence="3">Beige/BEACH domain protein, putative</fullName>
    </submittedName>
</protein>
<dbReference type="Gene3D" id="1.10.1540.10">
    <property type="entry name" value="BEACH domain"/>
    <property type="match status" value="1"/>
</dbReference>
<dbReference type="InterPro" id="IPR036372">
    <property type="entry name" value="BEACH_dom_sf"/>
</dbReference>
<dbReference type="OrthoDB" id="26681at2759"/>
<feature type="domain" description="BEACH-type PH" evidence="2">
    <location>
        <begin position="318"/>
        <end position="417"/>
    </location>
</feature>
<dbReference type="SMART" id="SM01026">
    <property type="entry name" value="Beach"/>
    <property type="match status" value="1"/>
</dbReference>
<evidence type="ECO:0000313" key="12">
    <source>
        <dbReference type="Proteomes" id="UP000516480"/>
    </source>
</evidence>
<dbReference type="Proteomes" id="UP000219974">
    <property type="component" value="Chromosome 9"/>
</dbReference>
<evidence type="ECO:0000313" key="9">
    <source>
        <dbReference type="Proteomes" id="UP000219860"/>
    </source>
</evidence>
<dbReference type="SUPFAM" id="SSF50729">
    <property type="entry name" value="PH domain-like"/>
    <property type="match status" value="1"/>
</dbReference>
<dbReference type="EMBL" id="LT160029">
    <property type="protein sequence ID" value="CXI43354.1"/>
    <property type="molecule type" value="Genomic_DNA"/>
</dbReference>
<dbReference type="InterPro" id="IPR015943">
    <property type="entry name" value="WD40/YVTN_repeat-like_dom_sf"/>
</dbReference>
<dbReference type="PANTHER" id="PTHR13743">
    <property type="entry name" value="BEIGE/BEACH-RELATED"/>
    <property type="match status" value="1"/>
</dbReference>
<dbReference type="InterPro" id="IPR036322">
    <property type="entry name" value="WD40_repeat_dom_sf"/>
</dbReference>
<evidence type="ECO:0000313" key="8">
    <source>
        <dbReference type="Proteomes" id="UP000069549"/>
    </source>
</evidence>
<dbReference type="InterPro" id="IPR057496">
    <property type="entry name" value="FAN-like_PH"/>
</dbReference>
<feature type="domain" description="BEACH" evidence="1">
    <location>
        <begin position="425"/>
        <end position="709"/>
    </location>
</feature>
<dbReference type="Pfam" id="PF25400">
    <property type="entry name" value="PH_FAN"/>
    <property type="match status" value="1"/>
</dbReference>
<dbReference type="EMBL" id="LT614635">
    <property type="protein sequence ID" value="SCN25378.1"/>
    <property type="molecule type" value="Genomic_DNA"/>
</dbReference>
<dbReference type="Proteomes" id="UP000220214">
    <property type="component" value="Chromosome 9"/>
</dbReference>
<dbReference type="InterPro" id="IPR023362">
    <property type="entry name" value="PH-BEACH_dom"/>
</dbReference>
<dbReference type="Proteomes" id="UP000219860">
    <property type="component" value="Chromosome 9"/>
</dbReference>
<proteinExistence type="predicted"/>
<evidence type="ECO:0000259" key="1">
    <source>
        <dbReference type="PROSITE" id="PS50197"/>
    </source>
</evidence>
<dbReference type="VEuPathDB" id="PlasmoDB:PBANKA_0924200"/>
<sequence>MEKSKSRCFNLLFLEEDEEYIDDMLIIMKRIEGNDNIESKGRLRLCSRSLIFEPYNNNEDVLKFPFKKLENIKLYETQNEIIIRASEIVKIKTTIHGKKTRCTSQFIYDRKGRKSMGIMNNYYNDYINEIKNIDNYNIDEHINIFEKILNNFDKVEKNDFNNPVITLPNSQDIKCVTDEMHLNETNKIGNTYNEVSDNILSNIFLYSFRCDGVNLMNKKIKLIYNIVVKIKIAIIIHDKQMEILINEKKNRHKILTGIGNENDVIGNSESFHGLNVNRTCNEEIERKEINLELYIQNIIDKLFENTKFDISSISLHEIIISNKIEGFWIFKISPLIKMKGILNITNKYIYFQPNPNFTNKKEKKWEIEKILHVFKRIITMKPNSLEIIFNHSNKKYKSLYVEFINYNEREMMLNVLKNIKPECLFIDDNPKFLNLVMDKWANGLITNYEYIDFLNCISGRSRKDFSQYPVFPWIISDYSSKEINLNNENVYRDLTKPVGCLNKNRLNSLIEKMHDHEYFFGSHYSTLAYVVYFLIRIYPECQLKLQSGKFDTISRMFVSIETTFNTALNANSSFIELIPELYENNDNFLKNYLNIQTNENNLEDVILPNWCKNANEFLIIMKNAMESNYVNKNLHEWINLIFGYKQKGQAARDNINLFHPLTYMHTILYDKLSMSHKDVSYNNSSGYEKFKYNVTGLPKQLLTLQYQTEPYDPDNKTEKKFKHQIKSLITSMSSKALRTQLHEFGQCPYQLFKESHIQKKSNISFDLNKNINNFPWYYSPVIIELLEDIYYQKKKNISSKCDSINNSNQEYNVENSEMYNSNNEENSDKNDNNNILDKNCDGITIIDEFSINNKFGEKKNNNNYSNYFKTYLWKLEKVYNIPCNIKGVCSNNNNNNICFICDNGFVKIIDFYDLLNVKNKNLISLKLCNETFSCITNINTNFILGTINGNIIFMNPQNVIKKVDSNNRYNIMKNQTKISNKNVNSDLINLSKNEESDSYDTDSICSSFDSVFDYKYCTDRNEDNKNNIIKIGNNENIYNKLIKKKIHNDTITCMNYNNSYLATGSNDETIQLIDVENNFEIIQTYDNFNNPIKYIELKNKLLFTRSDEIKLFDIRMPPKNILNNSNNFLNNFTNTISYNKKNYINNIINEIRFGNTCSIPLSNNSFHDYNKYTPPINSFGNEIKKGYNNKNYNVNIKKKVKNLIFDNRHINEENELDYINRTYTHYQHLFEKKIKKYMNSVFLNRSCNIVYSSLINDNNILFLDENKSLYFYDIRAEKWINKFSNAINNNSKQIFNDKIVAALSYKNHLCTVNSMGKILFEPIRFSINFLDNDVISKLNVLNNTCSISNPTYINFLNLDLNSHGDLENTNVLDDQSVCNHIMFTNLNGDIEIHKKC</sequence>
<evidence type="ECO:0000313" key="5">
    <source>
        <dbReference type="EMBL" id="SCN25378.1"/>
    </source>
</evidence>
<dbReference type="EMBL" id="LT608257">
    <property type="protein sequence ID" value="SCO62077.1"/>
    <property type="molecule type" value="Genomic_DNA"/>
</dbReference>